<dbReference type="EMBL" id="NCXK01000011">
    <property type="protein sequence ID" value="PAK77825.1"/>
    <property type="molecule type" value="Genomic_DNA"/>
</dbReference>
<dbReference type="OrthoDB" id="7272964at2"/>
<proteinExistence type="predicted"/>
<reference evidence="1 2" key="1">
    <citation type="submission" date="2017-04" db="EMBL/GenBank/DDBJ databases">
        <title>Kefir bacterial isolates.</title>
        <authorList>
            <person name="Kim Y."/>
            <person name="Blasche S."/>
            <person name="Patil K.R."/>
        </authorList>
    </citation>
    <scope>NUCLEOTIDE SEQUENCE [LARGE SCALE GENOMIC DNA]</scope>
    <source>
        <strain evidence="1 2">KR</strain>
    </source>
</reference>
<sequence length="133" mass="15161">MPEDERVRVGRLRWPILIATREQTPEAAGVGIVEAFPAMASVRADVQPVGAMTYWGSMQTDSPGITHRIFIRWRDALDNTTVIFRTSLRNDGTLRWERFRVRRCKELGGRKRFLCIECELEQTGTGNNPDVGQ</sequence>
<evidence type="ECO:0000313" key="1">
    <source>
        <dbReference type="EMBL" id="PAK77825.1"/>
    </source>
</evidence>
<organism evidence="1 2">
    <name type="scientific">Acetobacter fabarum</name>
    <dbReference type="NCBI Taxonomy" id="483199"/>
    <lineage>
        <taxon>Bacteria</taxon>
        <taxon>Pseudomonadati</taxon>
        <taxon>Pseudomonadota</taxon>
        <taxon>Alphaproteobacteria</taxon>
        <taxon>Acetobacterales</taxon>
        <taxon>Acetobacteraceae</taxon>
        <taxon>Acetobacter</taxon>
    </lineage>
</organism>
<protein>
    <recommendedName>
        <fullName evidence="3">Head-tail adaptor protein</fullName>
    </recommendedName>
</protein>
<dbReference type="RefSeq" id="WP_095349939.1">
    <property type="nucleotide sequence ID" value="NZ_NCXK01000011.1"/>
</dbReference>
<keyword evidence="2" id="KW-1185">Reference proteome</keyword>
<gene>
    <name evidence="1" type="ORF">B8X00_09105</name>
</gene>
<evidence type="ECO:0000313" key="2">
    <source>
        <dbReference type="Proteomes" id="UP000216151"/>
    </source>
</evidence>
<dbReference type="Gene3D" id="2.40.10.270">
    <property type="entry name" value="Bacteriophage SPP1 head-tail adaptor protein"/>
    <property type="match status" value="1"/>
</dbReference>
<comment type="caution">
    <text evidence="1">The sequence shown here is derived from an EMBL/GenBank/DDBJ whole genome shotgun (WGS) entry which is preliminary data.</text>
</comment>
<evidence type="ECO:0008006" key="3">
    <source>
        <dbReference type="Google" id="ProtNLM"/>
    </source>
</evidence>
<dbReference type="Pfam" id="PF05521">
    <property type="entry name" value="Phage_HCP"/>
    <property type="match status" value="1"/>
</dbReference>
<dbReference type="AlphaFoldDB" id="A0A269XX45"/>
<dbReference type="Proteomes" id="UP000216151">
    <property type="component" value="Unassembled WGS sequence"/>
</dbReference>
<name>A0A269XX45_9PROT</name>
<dbReference type="InterPro" id="IPR008767">
    <property type="entry name" value="Phage_SPP1_head-tail_adaptor"/>
</dbReference>
<dbReference type="InterPro" id="IPR038666">
    <property type="entry name" value="SSP1_head-tail_sf"/>
</dbReference>
<accession>A0A269XX45</accession>